<evidence type="ECO:0000313" key="3">
    <source>
        <dbReference type="EMBL" id="SFM56136.1"/>
    </source>
</evidence>
<gene>
    <name evidence="3" type="ORF">SAMN05421721_1105</name>
</gene>
<feature type="domain" description="CRISPR type III-associated protein" evidence="2">
    <location>
        <begin position="8"/>
        <end position="187"/>
    </location>
</feature>
<keyword evidence="1" id="KW-0051">Antiviral defense</keyword>
<dbReference type="Proteomes" id="UP000199556">
    <property type="component" value="Unassembled WGS sequence"/>
</dbReference>
<evidence type="ECO:0000259" key="2">
    <source>
        <dbReference type="Pfam" id="PF03787"/>
    </source>
</evidence>
<keyword evidence="4" id="KW-1185">Reference proteome</keyword>
<sequence>MRSARLHIELRGYWHSGGGVGSGAVADALVQRDSGGLPVLPGRHLKGLLREAVAAAGVWQWPGYEGLAATLFGERDEETETVPAAGALRVSDATLPSETAAWLSGTEDGRALRPGLFRILHSTAVDPESGTAAKHTLRGIEVSVPLALEARIAPVKGEGPADWEERLKEVLPLIRAVGAQRQRGLGRAVLSLKEETA</sequence>
<reference evidence="3 4" key="1">
    <citation type="submission" date="2016-10" db="EMBL/GenBank/DDBJ databases">
        <authorList>
            <person name="de Groot N.N."/>
        </authorList>
    </citation>
    <scope>NUCLEOTIDE SEQUENCE [LARGE SCALE GENOMIC DNA]</scope>
    <source>
        <strain evidence="3 4">DSM 4180</strain>
    </source>
</reference>
<organism evidence="3 4">
    <name type="scientific">Ectothiorhodospira mobilis</name>
    <dbReference type="NCBI Taxonomy" id="195064"/>
    <lineage>
        <taxon>Bacteria</taxon>
        <taxon>Pseudomonadati</taxon>
        <taxon>Pseudomonadota</taxon>
        <taxon>Gammaproteobacteria</taxon>
        <taxon>Chromatiales</taxon>
        <taxon>Ectothiorhodospiraceae</taxon>
        <taxon>Ectothiorhodospira</taxon>
    </lineage>
</organism>
<name>A0A1I4RV75_ECTMO</name>
<dbReference type="EMBL" id="FOUO01000010">
    <property type="protein sequence ID" value="SFM56136.1"/>
    <property type="molecule type" value="Genomic_DNA"/>
</dbReference>
<dbReference type="OrthoDB" id="5504557at2"/>
<dbReference type="InterPro" id="IPR052216">
    <property type="entry name" value="CRISPR_Csm3_endoribonuclease"/>
</dbReference>
<evidence type="ECO:0000256" key="1">
    <source>
        <dbReference type="ARBA" id="ARBA00023118"/>
    </source>
</evidence>
<dbReference type="GO" id="GO:0051607">
    <property type="term" value="P:defense response to virus"/>
    <property type="evidence" value="ECO:0007669"/>
    <property type="project" value="UniProtKB-KW"/>
</dbReference>
<proteinExistence type="predicted"/>
<accession>A0A1I4RV75</accession>
<dbReference type="RefSeq" id="WP_090485799.1">
    <property type="nucleotide sequence ID" value="NZ_FOUO01000010.1"/>
</dbReference>
<dbReference type="PANTHER" id="PTHR35579">
    <property type="entry name" value="CRISPR SYSTEM CMS ENDORIBONUCLEASE CSM3"/>
    <property type="match status" value="1"/>
</dbReference>
<dbReference type="STRING" id="195064.SAMN05421721_1105"/>
<dbReference type="InterPro" id="IPR005537">
    <property type="entry name" value="RAMP_III_fam"/>
</dbReference>
<dbReference type="Pfam" id="PF03787">
    <property type="entry name" value="RAMPs"/>
    <property type="match status" value="1"/>
</dbReference>
<evidence type="ECO:0000313" key="4">
    <source>
        <dbReference type="Proteomes" id="UP000199556"/>
    </source>
</evidence>
<dbReference type="PANTHER" id="PTHR35579:SF3">
    <property type="entry name" value="CRISPR SYSTEM CMS ENDORIBONUCLEASE CSM3"/>
    <property type="match status" value="1"/>
</dbReference>
<dbReference type="CDD" id="cd09726">
    <property type="entry name" value="RAMP_I_III"/>
    <property type="match status" value="1"/>
</dbReference>
<protein>
    <submittedName>
        <fullName evidence="3">RAMP superfamily protein</fullName>
    </submittedName>
</protein>
<dbReference type="AlphaFoldDB" id="A0A1I4RV75"/>